<keyword evidence="4" id="KW-1185">Reference proteome</keyword>
<gene>
    <name evidence="3" type="ORF">KCU98_g2906</name>
</gene>
<accession>A0A9P8G1C9</accession>
<reference evidence="3" key="1">
    <citation type="journal article" date="2021" name="J Fungi (Basel)">
        <title>Virulence traits and population genomics of the black yeast Aureobasidium melanogenum.</title>
        <authorList>
            <person name="Cernosa A."/>
            <person name="Sun X."/>
            <person name="Gostincar C."/>
            <person name="Fang C."/>
            <person name="Gunde-Cimerman N."/>
            <person name="Song Z."/>
        </authorList>
    </citation>
    <scope>NUCLEOTIDE SEQUENCE</scope>
    <source>
        <strain evidence="3">EXF-9298</strain>
    </source>
</reference>
<name>A0A9P8G1C9_AURME</name>
<protein>
    <submittedName>
        <fullName evidence="3">Uncharacterized protein</fullName>
    </submittedName>
</protein>
<feature type="compositionally biased region" description="Polar residues" evidence="2">
    <location>
        <begin position="72"/>
        <end position="81"/>
    </location>
</feature>
<feature type="region of interest" description="Disordered" evidence="2">
    <location>
        <begin position="111"/>
        <end position="141"/>
    </location>
</feature>
<dbReference type="Proteomes" id="UP000729357">
    <property type="component" value="Unassembled WGS sequence"/>
</dbReference>
<feature type="region of interest" description="Disordered" evidence="2">
    <location>
        <begin position="1"/>
        <end position="87"/>
    </location>
</feature>
<evidence type="ECO:0000313" key="3">
    <source>
        <dbReference type="EMBL" id="KAG9988043.1"/>
    </source>
</evidence>
<evidence type="ECO:0000256" key="1">
    <source>
        <dbReference type="SAM" id="Coils"/>
    </source>
</evidence>
<evidence type="ECO:0000256" key="2">
    <source>
        <dbReference type="SAM" id="MobiDB-lite"/>
    </source>
</evidence>
<feature type="non-terminal residue" evidence="3">
    <location>
        <position position="1"/>
    </location>
</feature>
<comment type="caution">
    <text evidence="3">The sequence shown here is derived from an EMBL/GenBank/DDBJ whole genome shotgun (WGS) entry which is preliminary data.</text>
</comment>
<dbReference type="AlphaFoldDB" id="A0A9P8G1C9"/>
<sequence length="241" mass="26693">MVHVEDEFMTCTSSEEPNAKLGTNSAVAIAEEHPSTSNSQPIGSHFYGGSDSSSWSHPSNTTSSPQREHSYPQANIVTSALATPEKPATLENAKVLLRKIDKLLSGKMARFHSQGEEGSETLISPSSPWSSPSSNESEDDLKKVRGLLRAAHNMLELVGSKKNDEVWKRGQHYEEAGSPDRSAELIEKDVMDWEAETAAEQSCVAEFRGQIYDLEAQLREALADLDKERKVTRQLQKRLRL</sequence>
<feature type="compositionally biased region" description="Polar residues" evidence="2">
    <location>
        <begin position="10"/>
        <end position="26"/>
    </location>
</feature>
<feature type="compositionally biased region" description="Low complexity" evidence="2">
    <location>
        <begin position="120"/>
        <end position="135"/>
    </location>
</feature>
<organism evidence="3 4">
    <name type="scientific">Aureobasidium melanogenum</name>
    <name type="common">Aureobasidium pullulans var. melanogenum</name>
    <dbReference type="NCBI Taxonomy" id="46634"/>
    <lineage>
        <taxon>Eukaryota</taxon>
        <taxon>Fungi</taxon>
        <taxon>Dikarya</taxon>
        <taxon>Ascomycota</taxon>
        <taxon>Pezizomycotina</taxon>
        <taxon>Dothideomycetes</taxon>
        <taxon>Dothideomycetidae</taxon>
        <taxon>Dothideales</taxon>
        <taxon>Saccotheciaceae</taxon>
        <taxon>Aureobasidium</taxon>
    </lineage>
</organism>
<proteinExistence type="predicted"/>
<reference evidence="3" key="2">
    <citation type="submission" date="2021-08" db="EMBL/GenBank/DDBJ databases">
        <authorList>
            <person name="Gostincar C."/>
            <person name="Sun X."/>
            <person name="Song Z."/>
            <person name="Gunde-Cimerman N."/>
        </authorList>
    </citation>
    <scope>NUCLEOTIDE SEQUENCE</scope>
    <source>
        <strain evidence="3">EXF-9298</strain>
    </source>
</reference>
<feature type="compositionally biased region" description="Low complexity" evidence="2">
    <location>
        <begin position="44"/>
        <end position="65"/>
    </location>
</feature>
<dbReference type="EMBL" id="JAHFXS010000178">
    <property type="protein sequence ID" value="KAG9988043.1"/>
    <property type="molecule type" value="Genomic_DNA"/>
</dbReference>
<evidence type="ECO:0000313" key="4">
    <source>
        <dbReference type="Proteomes" id="UP000729357"/>
    </source>
</evidence>
<keyword evidence="1" id="KW-0175">Coiled coil</keyword>
<feature type="coiled-coil region" evidence="1">
    <location>
        <begin position="211"/>
        <end position="238"/>
    </location>
</feature>